<dbReference type="Proteomes" id="UP000032414">
    <property type="component" value="Chromosome I"/>
</dbReference>
<reference evidence="5" key="1">
    <citation type="submission" date="2014-09" db="EMBL/GenBank/DDBJ databases">
        <authorList>
            <person name="GOMEZ-VALERO Laura"/>
        </authorList>
    </citation>
    <scope>NUCLEOTIDE SEQUENCE</scope>
    <source>
        <strain evidence="5">ATCC33218</strain>
    </source>
</reference>
<dbReference type="InterPro" id="IPR015422">
    <property type="entry name" value="PyrdxlP-dep_Trfase_small"/>
</dbReference>
<dbReference type="EMBL" id="LN614830">
    <property type="protein sequence ID" value="CEG60896.1"/>
    <property type="molecule type" value="Genomic_DNA"/>
</dbReference>
<name>A0A098GHD6_LEGMI</name>
<dbReference type="OrthoDB" id="9807157at2"/>
<comment type="cofactor">
    <cofactor evidence="1">
        <name>pyridoxal 5'-phosphate</name>
        <dbReference type="ChEBI" id="CHEBI:597326"/>
    </cofactor>
</comment>
<dbReference type="RefSeq" id="WP_064102963.1">
    <property type="nucleotide sequence ID" value="NZ_CP020614.1"/>
</dbReference>
<organism evidence="5 7">
    <name type="scientific">Legionella micdadei</name>
    <name type="common">Tatlockia micdadei</name>
    <dbReference type="NCBI Taxonomy" id="451"/>
    <lineage>
        <taxon>Bacteria</taxon>
        <taxon>Pseudomonadati</taxon>
        <taxon>Pseudomonadota</taxon>
        <taxon>Gammaproteobacteria</taxon>
        <taxon>Legionellales</taxon>
        <taxon>Legionellaceae</taxon>
        <taxon>Legionella</taxon>
    </lineage>
</organism>
<dbReference type="InterPro" id="IPR050087">
    <property type="entry name" value="AON_synthase_class-II"/>
</dbReference>
<evidence type="ECO:0000313" key="8">
    <source>
        <dbReference type="Proteomes" id="UP000182998"/>
    </source>
</evidence>
<evidence type="ECO:0000313" key="7">
    <source>
        <dbReference type="Proteomes" id="UP000032414"/>
    </source>
</evidence>
<dbReference type="Gene3D" id="3.40.640.10">
    <property type="entry name" value="Type I PLP-dependent aspartate aminotransferase-like (Major domain)"/>
    <property type="match status" value="1"/>
</dbReference>
<dbReference type="Pfam" id="PF00155">
    <property type="entry name" value="Aminotran_1_2"/>
    <property type="match status" value="1"/>
</dbReference>
<dbReference type="GO" id="GO:0009102">
    <property type="term" value="P:biotin biosynthetic process"/>
    <property type="evidence" value="ECO:0007669"/>
    <property type="project" value="TreeGrafter"/>
</dbReference>
<evidence type="ECO:0000256" key="2">
    <source>
        <dbReference type="ARBA" id="ARBA00022679"/>
    </source>
</evidence>
<proteinExistence type="predicted"/>
<evidence type="ECO:0000313" key="6">
    <source>
        <dbReference type="EMBL" id="SCY16525.1"/>
    </source>
</evidence>
<dbReference type="EMBL" id="FMVN01000004">
    <property type="protein sequence ID" value="SCY16525.1"/>
    <property type="molecule type" value="Genomic_DNA"/>
</dbReference>
<dbReference type="PANTHER" id="PTHR13693">
    <property type="entry name" value="CLASS II AMINOTRANSFERASE/8-AMINO-7-OXONONANOATE SYNTHASE"/>
    <property type="match status" value="1"/>
</dbReference>
<feature type="domain" description="Aminotransferase class I/classII large" evidence="4">
    <location>
        <begin position="30"/>
        <end position="369"/>
    </location>
</feature>
<reference evidence="6 8" key="3">
    <citation type="submission" date="2016-10" db="EMBL/GenBank/DDBJ databases">
        <authorList>
            <person name="Varghese N."/>
            <person name="Submissions S."/>
        </authorList>
    </citation>
    <scope>NUCLEOTIDE SEQUENCE [LARGE SCALE GENOMIC DNA]</scope>
    <source>
        <strain evidence="6 8">ATCC 33218</strain>
    </source>
</reference>
<dbReference type="AlphaFoldDB" id="A0A098GHD6"/>
<reference evidence="7" key="2">
    <citation type="submission" date="2014-09" db="EMBL/GenBank/DDBJ databases">
        <authorList>
            <person name="Gomez-Valero L."/>
        </authorList>
    </citation>
    <scope>NUCLEOTIDE SEQUENCE [LARGE SCALE GENOMIC DNA]</scope>
    <source>
        <strain evidence="7">ATCC33218</strain>
    </source>
</reference>
<keyword evidence="8" id="KW-1185">Reference proteome</keyword>
<dbReference type="InterPro" id="IPR015424">
    <property type="entry name" value="PyrdxlP-dep_Trfase"/>
</dbReference>
<dbReference type="Gene3D" id="3.90.1150.10">
    <property type="entry name" value="Aspartate Aminotransferase, domain 1"/>
    <property type="match status" value="1"/>
</dbReference>
<dbReference type="HOGENOM" id="CLU_015846_11_2_6"/>
<dbReference type="PANTHER" id="PTHR13693:SF100">
    <property type="entry name" value="8-AMINO-7-OXONONANOATE SYNTHASE"/>
    <property type="match status" value="1"/>
</dbReference>
<dbReference type="InterPro" id="IPR015421">
    <property type="entry name" value="PyrdxlP-dep_Trfase_major"/>
</dbReference>
<dbReference type="SUPFAM" id="SSF53383">
    <property type="entry name" value="PLP-dependent transferases"/>
    <property type="match status" value="1"/>
</dbReference>
<evidence type="ECO:0000259" key="4">
    <source>
        <dbReference type="Pfam" id="PF00155"/>
    </source>
</evidence>
<evidence type="ECO:0000256" key="3">
    <source>
        <dbReference type="ARBA" id="ARBA00022898"/>
    </source>
</evidence>
<dbReference type="KEGG" id="tmc:LMI_1596"/>
<evidence type="ECO:0000313" key="5">
    <source>
        <dbReference type="EMBL" id="CEG60896.1"/>
    </source>
</evidence>
<dbReference type="PATRIC" id="fig|451.8.peg.2038"/>
<gene>
    <name evidence="5" type="primary">bioF</name>
    <name evidence="5" type="ORF">LMI_1596</name>
    <name evidence="6" type="ORF">SAMN02982997_01013</name>
</gene>
<dbReference type="GO" id="GO:0008710">
    <property type="term" value="F:8-amino-7-oxononanoate synthase activity"/>
    <property type="evidence" value="ECO:0007669"/>
    <property type="project" value="TreeGrafter"/>
</dbReference>
<accession>A0A098GHD6</accession>
<protein>
    <submittedName>
        <fullName evidence="5">8-amino-7-oxononanoate synthase</fullName>
    </submittedName>
</protein>
<dbReference type="InterPro" id="IPR004839">
    <property type="entry name" value="Aminotransferase_I/II_large"/>
</dbReference>
<dbReference type="Proteomes" id="UP000182998">
    <property type="component" value="Unassembled WGS sequence"/>
</dbReference>
<dbReference type="STRING" id="451.B6N58_07615"/>
<sequence>MINQPLIEYLSKLKHRGLHRKRILTSVGESVINFSSNDYLSLSEEWCIRNAFQKGFAHHASGSGGSMVICGYHKSHRELEHAFSQALGVDDALLFSSGYAANLGIVSLFAYFNAHFFLDKGTHASFYDGLRLANGNYTRYPHNDIQNLTNKLQTQPSNPVVIAESVYSMSGQETDLRKMSELCSNYNADCVVDEAHAFGILGEQGLGAIKRYGLSQQEIPLRIIPLGKAFAFQGAVVAGQGEWIDALLQLARSHIYSTAVSPALAYGLLETLAFIQKADDRRQKLHDLIDYFQSAIKNSPLKWRSSTTPIQQLQLGCPYKALNFATELRRRGIFCQAMREPTVNRKDTGLRVVLNFHHEPEDIDRLLSELQQIAHMEQGKKARGTFNKVHSTDAYGVI</sequence>
<keyword evidence="2" id="KW-0808">Transferase</keyword>
<keyword evidence="3" id="KW-0663">Pyridoxal phosphate</keyword>
<dbReference type="GO" id="GO:0030170">
    <property type="term" value="F:pyridoxal phosphate binding"/>
    <property type="evidence" value="ECO:0007669"/>
    <property type="project" value="InterPro"/>
</dbReference>
<evidence type="ECO:0000256" key="1">
    <source>
        <dbReference type="ARBA" id="ARBA00001933"/>
    </source>
</evidence>